<name>A0A1I1DF43_9FLAO</name>
<keyword evidence="2" id="KW-0812">Transmembrane</keyword>
<dbReference type="EMBL" id="FOKV01000001">
    <property type="protein sequence ID" value="SFB73585.1"/>
    <property type="molecule type" value="Genomic_DNA"/>
</dbReference>
<feature type="repeat" description="TPR" evidence="1">
    <location>
        <begin position="54"/>
        <end position="87"/>
    </location>
</feature>
<dbReference type="AlphaFoldDB" id="A0A1I1DF43"/>
<dbReference type="Proteomes" id="UP000199438">
    <property type="component" value="Unassembled WGS sequence"/>
</dbReference>
<feature type="signal peptide" evidence="3">
    <location>
        <begin position="1"/>
        <end position="18"/>
    </location>
</feature>
<dbReference type="Gene3D" id="1.25.40.10">
    <property type="entry name" value="Tetratricopeptide repeat domain"/>
    <property type="match status" value="1"/>
</dbReference>
<keyword evidence="6" id="KW-1185">Reference proteome</keyword>
<evidence type="ECO:0000256" key="2">
    <source>
        <dbReference type="SAM" id="Phobius"/>
    </source>
</evidence>
<evidence type="ECO:0000313" key="5">
    <source>
        <dbReference type="EMBL" id="SFB73585.1"/>
    </source>
</evidence>
<dbReference type="InterPro" id="IPR011990">
    <property type="entry name" value="TPR-like_helical_dom_sf"/>
</dbReference>
<dbReference type="InterPro" id="IPR019734">
    <property type="entry name" value="TPR_rpt"/>
</dbReference>
<feature type="transmembrane region" description="Helical" evidence="2">
    <location>
        <begin position="129"/>
        <end position="149"/>
    </location>
</feature>
<dbReference type="Gene3D" id="2.30.30.40">
    <property type="entry name" value="SH3 Domains"/>
    <property type="match status" value="1"/>
</dbReference>
<evidence type="ECO:0000256" key="1">
    <source>
        <dbReference type="PROSITE-ProRule" id="PRU00339"/>
    </source>
</evidence>
<feature type="chain" id="PRO_5011549116" evidence="3">
    <location>
        <begin position="19"/>
        <end position="249"/>
    </location>
</feature>
<gene>
    <name evidence="5" type="ORF">SAMN04487907_101334</name>
</gene>
<evidence type="ECO:0000256" key="3">
    <source>
        <dbReference type="SAM" id="SignalP"/>
    </source>
</evidence>
<keyword evidence="3" id="KW-0732">Signal</keyword>
<dbReference type="RefSeq" id="WP_092539658.1">
    <property type="nucleotide sequence ID" value="NZ_FOKV01000001.1"/>
</dbReference>
<dbReference type="SMART" id="SM00028">
    <property type="entry name" value="TPR"/>
    <property type="match status" value="1"/>
</dbReference>
<evidence type="ECO:0000259" key="4">
    <source>
        <dbReference type="Pfam" id="PF08239"/>
    </source>
</evidence>
<keyword evidence="2" id="KW-0472">Membrane</keyword>
<dbReference type="OrthoDB" id="9776208at2"/>
<accession>A0A1I1DF43</accession>
<keyword evidence="2" id="KW-1133">Transmembrane helix</keyword>
<dbReference type="InterPro" id="IPR003646">
    <property type="entry name" value="SH3-like_bac-type"/>
</dbReference>
<organism evidence="5 6">
    <name type="scientific">Zunongwangia mangrovi</name>
    <dbReference type="NCBI Taxonomy" id="1334022"/>
    <lineage>
        <taxon>Bacteria</taxon>
        <taxon>Pseudomonadati</taxon>
        <taxon>Bacteroidota</taxon>
        <taxon>Flavobacteriia</taxon>
        <taxon>Flavobacteriales</taxon>
        <taxon>Flavobacteriaceae</taxon>
        <taxon>Zunongwangia</taxon>
    </lineage>
</organism>
<reference evidence="6" key="1">
    <citation type="submission" date="2016-10" db="EMBL/GenBank/DDBJ databases">
        <authorList>
            <person name="Varghese N."/>
            <person name="Submissions S."/>
        </authorList>
    </citation>
    <scope>NUCLEOTIDE SEQUENCE [LARGE SCALE GENOMIC DNA]</scope>
    <source>
        <strain evidence="6">DSM 24499</strain>
    </source>
</reference>
<dbReference type="STRING" id="1334022.SAMN04487907_101334"/>
<sequence>MKKVFLIILVFCTTVGFAQNEAVFEEANKVYADGNYEEAIASYESILNDGEASVSLYYNLANAHYKLNHIAPSIYYYEKALQLAPNDSDVKNNIQFARNMAMDDIQSVERTGISKTFDDLIATFSYNTWGSIAIGFMLIFVILFLFYYYGRSTLVKRIFFIGSMVSVVLCIASVIFAFSQENIQLNNNYAIVFAEEAGVRSEPNLRGDPSFLLHEGTKTKLLENYQEWYKIEIADGKQGWILKENLKEL</sequence>
<feature type="transmembrane region" description="Helical" evidence="2">
    <location>
        <begin position="158"/>
        <end position="178"/>
    </location>
</feature>
<evidence type="ECO:0000313" key="6">
    <source>
        <dbReference type="Proteomes" id="UP000199438"/>
    </source>
</evidence>
<keyword evidence="1" id="KW-0802">TPR repeat</keyword>
<dbReference type="Pfam" id="PF08239">
    <property type="entry name" value="SH3_3"/>
    <property type="match status" value="1"/>
</dbReference>
<dbReference type="PROSITE" id="PS50005">
    <property type="entry name" value="TPR"/>
    <property type="match status" value="1"/>
</dbReference>
<protein>
    <submittedName>
        <fullName evidence="5">SH3 domain-containing protein</fullName>
    </submittedName>
</protein>
<feature type="domain" description="SH3b" evidence="4">
    <location>
        <begin position="198"/>
        <end position="247"/>
    </location>
</feature>
<proteinExistence type="predicted"/>
<dbReference type="Pfam" id="PF00515">
    <property type="entry name" value="TPR_1"/>
    <property type="match status" value="1"/>
</dbReference>
<dbReference type="PROSITE" id="PS50293">
    <property type="entry name" value="TPR_REGION"/>
    <property type="match status" value="1"/>
</dbReference>
<dbReference type="SUPFAM" id="SSF48452">
    <property type="entry name" value="TPR-like"/>
    <property type="match status" value="1"/>
</dbReference>